<keyword evidence="6" id="KW-0539">Nucleus</keyword>
<evidence type="ECO:0000256" key="2">
    <source>
        <dbReference type="ARBA" id="ARBA00022833"/>
    </source>
</evidence>
<accession>A0A9W8QJR3</accession>
<dbReference type="SMART" id="SM00066">
    <property type="entry name" value="GAL4"/>
    <property type="match status" value="1"/>
</dbReference>
<organism evidence="9 10">
    <name type="scientific">Akanthomyces muscarius</name>
    <name type="common">Entomopathogenic fungus</name>
    <name type="synonym">Lecanicillium muscarium</name>
    <dbReference type="NCBI Taxonomy" id="2231603"/>
    <lineage>
        <taxon>Eukaryota</taxon>
        <taxon>Fungi</taxon>
        <taxon>Dikarya</taxon>
        <taxon>Ascomycota</taxon>
        <taxon>Pezizomycotina</taxon>
        <taxon>Sordariomycetes</taxon>
        <taxon>Hypocreomycetidae</taxon>
        <taxon>Hypocreales</taxon>
        <taxon>Cordycipitaceae</taxon>
        <taxon>Akanthomyces</taxon>
    </lineage>
</organism>
<reference evidence="9" key="1">
    <citation type="journal article" date="2023" name="Access Microbiol">
        <title>De-novo genome assembly for Akanthomyces muscarius, a biocontrol agent of insect agricultural pests.</title>
        <authorList>
            <person name="Erdos Z."/>
            <person name="Studholme D.J."/>
            <person name="Raymond B."/>
            <person name="Sharma M."/>
        </authorList>
    </citation>
    <scope>NUCLEOTIDE SEQUENCE</scope>
    <source>
        <strain evidence="9">Ve6</strain>
    </source>
</reference>
<keyword evidence="10" id="KW-1185">Reference proteome</keyword>
<dbReference type="InterPro" id="IPR036864">
    <property type="entry name" value="Zn2-C6_fun-type_DNA-bd_sf"/>
</dbReference>
<gene>
    <name evidence="9" type="ORF">LMH87_008975</name>
</gene>
<dbReference type="GO" id="GO:0003677">
    <property type="term" value="F:DNA binding"/>
    <property type="evidence" value="ECO:0007669"/>
    <property type="project" value="UniProtKB-KW"/>
</dbReference>
<feature type="domain" description="Zn(2)-C6 fungal-type" evidence="8">
    <location>
        <begin position="52"/>
        <end position="82"/>
    </location>
</feature>
<keyword evidence="5" id="KW-0804">Transcription</keyword>
<dbReference type="Gene3D" id="4.10.240.10">
    <property type="entry name" value="Zn(2)-C6 fungal-type DNA-binding domain"/>
    <property type="match status" value="1"/>
</dbReference>
<dbReference type="PROSITE" id="PS00463">
    <property type="entry name" value="ZN2_CY6_FUNGAL_1"/>
    <property type="match status" value="1"/>
</dbReference>
<dbReference type="PANTHER" id="PTHR36206">
    <property type="entry name" value="ASPERCRYPTIN BIOSYNTHESIS CLUSTER-SPECIFIC TRANSCRIPTION REGULATOR ATNN-RELATED"/>
    <property type="match status" value="1"/>
</dbReference>
<dbReference type="Pfam" id="PF00172">
    <property type="entry name" value="Zn_clus"/>
    <property type="match status" value="1"/>
</dbReference>
<evidence type="ECO:0000313" key="9">
    <source>
        <dbReference type="EMBL" id="KAJ4158449.1"/>
    </source>
</evidence>
<keyword evidence="1" id="KW-0479">Metal-binding</keyword>
<dbReference type="EMBL" id="JAJHUN010000006">
    <property type="protein sequence ID" value="KAJ4158449.1"/>
    <property type="molecule type" value="Genomic_DNA"/>
</dbReference>
<dbReference type="InterPro" id="IPR001138">
    <property type="entry name" value="Zn2Cys6_DnaBD"/>
</dbReference>
<dbReference type="Proteomes" id="UP001144673">
    <property type="component" value="Unassembled WGS sequence"/>
</dbReference>
<name>A0A9W8QJR3_AKAMU</name>
<dbReference type="AlphaFoldDB" id="A0A9W8QJR3"/>
<evidence type="ECO:0000256" key="4">
    <source>
        <dbReference type="ARBA" id="ARBA00023125"/>
    </source>
</evidence>
<dbReference type="PANTHER" id="PTHR36206:SF13">
    <property type="entry name" value="TRANSCRIPTIONAL REGULATORY PROTEIN MOC3"/>
    <property type="match status" value="1"/>
</dbReference>
<evidence type="ECO:0000259" key="8">
    <source>
        <dbReference type="PROSITE" id="PS50048"/>
    </source>
</evidence>
<dbReference type="GeneID" id="80896134"/>
<sequence length="328" mass="36703">MSDHSTPPSPSSAPSAPKPGYNNAPGDALPLHLADEDRRPRQKRWTTRSRTGCLTCRARRVKCDELQPVCLQCRIANRSCVTAATPTSLVPATQQHLRPEAWGTIDVSLHQYFVAKIANIASDEFNGDFWQRSVLQVRTALPAVRHASNAVACLKWTRNARANLSHMFRQTLETESGRQYAASMKCIVDIIQSPSPSPEEKTTVLLASVFYYRYSLDWENILAIVAKNYHIQIAVLDVRHALASLLFKINLEEFGALWSETCWDRLEHDFAIVLGLIESVLTKATDPASQAYRDISYTPFLYKSLTFIARFCRSSAVRHKAAGILGLS</sequence>
<dbReference type="GO" id="GO:0008270">
    <property type="term" value="F:zinc ion binding"/>
    <property type="evidence" value="ECO:0007669"/>
    <property type="project" value="InterPro"/>
</dbReference>
<evidence type="ECO:0000313" key="10">
    <source>
        <dbReference type="Proteomes" id="UP001144673"/>
    </source>
</evidence>
<dbReference type="GO" id="GO:0000981">
    <property type="term" value="F:DNA-binding transcription factor activity, RNA polymerase II-specific"/>
    <property type="evidence" value="ECO:0007669"/>
    <property type="project" value="InterPro"/>
</dbReference>
<keyword evidence="4" id="KW-0238">DNA-binding</keyword>
<dbReference type="RefSeq" id="XP_056056816.1">
    <property type="nucleotide sequence ID" value="XM_056202233.1"/>
</dbReference>
<dbReference type="KEGG" id="amus:LMH87_008975"/>
<proteinExistence type="predicted"/>
<comment type="caution">
    <text evidence="9">The sequence shown here is derived from an EMBL/GenBank/DDBJ whole genome shotgun (WGS) entry which is preliminary data.</text>
</comment>
<feature type="region of interest" description="Disordered" evidence="7">
    <location>
        <begin position="1"/>
        <end position="46"/>
    </location>
</feature>
<evidence type="ECO:0000256" key="6">
    <source>
        <dbReference type="ARBA" id="ARBA00023242"/>
    </source>
</evidence>
<dbReference type="PROSITE" id="PS50048">
    <property type="entry name" value="ZN2_CY6_FUNGAL_2"/>
    <property type="match status" value="1"/>
</dbReference>
<keyword evidence="3" id="KW-0805">Transcription regulation</keyword>
<keyword evidence="2" id="KW-0862">Zinc</keyword>
<dbReference type="InterPro" id="IPR052360">
    <property type="entry name" value="Transcr_Regulatory_Proteins"/>
</dbReference>
<evidence type="ECO:0000256" key="3">
    <source>
        <dbReference type="ARBA" id="ARBA00023015"/>
    </source>
</evidence>
<evidence type="ECO:0000256" key="7">
    <source>
        <dbReference type="SAM" id="MobiDB-lite"/>
    </source>
</evidence>
<evidence type="ECO:0000256" key="5">
    <source>
        <dbReference type="ARBA" id="ARBA00023163"/>
    </source>
</evidence>
<evidence type="ECO:0000256" key="1">
    <source>
        <dbReference type="ARBA" id="ARBA00022723"/>
    </source>
</evidence>
<dbReference type="CDD" id="cd00067">
    <property type="entry name" value="GAL4"/>
    <property type="match status" value="1"/>
</dbReference>
<protein>
    <recommendedName>
        <fullName evidence="8">Zn(2)-C6 fungal-type domain-containing protein</fullName>
    </recommendedName>
</protein>
<dbReference type="SUPFAM" id="SSF57701">
    <property type="entry name" value="Zn2/Cys6 DNA-binding domain"/>
    <property type="match status" value="1"/>
</dbReference>